<dbReference type="SUPFAM" id="SSF47203">
    <property type="entry name" value="Acyl-CoA dehydrogenase C-terminal domain-like"/>
    <property type="match status" value="1"/>
</dbReference>
<accession>A0A381T6M7</accession>
<dbReference type="PANTHER" id="PTHR43292">
    <property type="entry name" value="ACYL-COA DEHYDROGENASE"/>
    <property type="match status" value="1"/>
</dbReference>
<keyword evidence="4" id="KW-0274">FAD</keyword>
<evidence type="ECO:0008006" key="10">
    <source>
        <dbReference type="Google" id="ProtNLM"/>
    </source>
</evidence>
<dbReference type="GO" id="GO:0016627">
    <property type="term" value="F:oxidoreductase activity, acting on the CH-CH group of donors"/>
    <property type="evidence" value="ECO:0007669"/>
    <property type="project" value="InterPro"/>
</dbReference>
<dbReference type="Pfam" id="PF00441">
    <property type="entry name" value="Acyl-CoA_dh_1"/>
    <property type="match status" value="1"/>
</dbReference>
<evidence type="ECO:0000259" key="7">
    <source>
        <dbReference type="Pfam" id="PF02770"/>
    </source>
</evidence>
<evidence type="ECO:0000256" key="2">
    <source>
        <dbReference type="ARBA" id="ARBA00009347"/>
    </source>
</evidence>
<dbReference type="EMBL" id="UINC01004027">
    <property type="protein sequence ID" value="SVA11201.1"/>
    <property type="molecule type" value="Genomic_DNA"/>
</dbReference>
<evidence type="ECO:0000256" key="4">
    <source>
        <dbReference type="ARBA" id="ARBA00022827"/>
    </source>
</evidence>
<gene>
    <name evidence="9" type="ORF">METZ01_LOCUS64055</name>
</gene>
<reference evidence="9" key="1">
    <citation type="submission" date="2018-05" db="EMBL/GenBank/DDBJ databases">
        <authorList>
            <person name="Lanie J.A."/>
            <person name="Ng W.-L."/>
            <person name="Kazmierczak K.M."/>
            <person name="Andrzejewski T.M."/>
            <person name="Davidsen T.M."/>
            <person name="Wayne K.J."/>
            <person name="Tettelin H."/>
            <person name="Glass J.I."/>
            <person name="Rusch D."/>
            <person name="Podicherti R."/>
            <person name="Tsui H.-C.T."/>
            <person name="Winkler M.E."/>
        </authorList>
    </citation>
    <scope>NUCLEOTIDE SEQUENCE</scope>
</reference>
<dbReference type="Pfam" id="PF02770">
    <property type="entry name" value="Acyl-CoA_dh_M"/>
    <property type="match status" value="1"/>
</dbReference>
<dbReference type="Gene3D" id="2.40.110.10">
    <property type="entry name" value="Butyryl-CoA Dehydrogenase, subunit A, domain 2"/>
    <property type="match status" value="1"/>
</dbReference>
<dbReference type="InterPro" id="IPR052161">
    <property type="entry name" value="Mycobact_Acyl-CoA_DH"/>
</dbReference>
<dbReference type="GO" id="GO:0050660">
    <property type="term" value="F:flavin adenine dinucleotide binding"/>
    <property type="evidence" value="ECO:0007669"/>
    <property type="project" value="InterPro"/>
</dbReference>
<dbReference type="InterPro" id="IPR036250">
    <property type="entry name" value="AcylCo_DH-like_C"/>
</dbReference>
<dbReference type="InterPro" id="IPR006091">
    <property type="entry name" value="Acyl-CoA_Oxase/DH_mid-dom"/>
</dbReference>
<evidence type="ECO:0000256" key="5">
    <source>
        <dbReference type="ARBA" id="ARBA00023002"/>
    </source>
</evidence>
<feature type="domain" description="Acyl-CoA dehydrogenase/oxidase N-terminal" evidence="8">
    <location>
        <begin position="6"/>
        <end position="123"/>
    </location>
</feature>
<dbReference type="InterPro" id="IPR009100">
    <property type="entry name" value="AcylCoA_DH/oxidase_NM_dom_sf"/>
</dbReference>
<dbReference type="Pfam" id="PF02771">
    <property type="entry name" value="Acyl-CoA_dh_N"/>
    <property type="match status" value="1"/>
</dbReference>
<evidence type="ECO:0000256" key="3">
    <source>
        <dbReference type="ARBA" id="ARBA00022630"/>
    </source>
</evidence>
<dbReference type="GO" id="GO:0005886">
    <property type="term" value="C:plasma membrane"/>
    <property type="evidence" value="ECO:0007669"/>
    <property type="project" value="TreeGrafter"/>
</dbReference>
<dbReference type="PANTHER" id="PTHR43292:SF3">
    <property type="entry name" value="ACYL-COA DEHYDROGENASE FADE29"/>
    <property type="match status" value="1"/>
</dbReference>
<proteinExistence type="inferred from homology"/>
<dbReference type="AlphaFoldDB" id="A0A381T6M7"/>
<organism evidence="9">
    <name type="scientific">marine metagenome</name>
    <dbReference type="NCBI Taxonomy" id="408172"/>
    <lineage>
        <taxon>unclassified sequences</taxon>
        <taxon>metagenomes</taxon>
        <taxon>ecological metagenomes</taxon>
    </lineage>
</organism>
<sequence>MASSSDLKAYREQVCEWMSEHMPRTDPEHPWDPIHGDDDRALRNRELQQLLHSGGFAGICYPKEYGGQGLSIEYQQIFDDESASYDMPMLFSVPTLSIVGPTILEFGTEEQKKRYIPAYIRGDELWVQFLSEPSGGSDMAGALTRADRDGDVFVVNGSKIWSTYAYRSDFGLALVRTNWDVPKHRGLTMLIIPIHHPGVEVQQIRMVDGTVEFCQEFFDDALVPVANVVGEIDDGWTVATRLLFHERAAVGGASPYTSGQYRHGGEETQNVLRGLVHAAGRSEDPIARRRLGRAEVLRVVQRQLIERVRTGLATGYFPGPAGALPRLFAGMAGVERANLAFEIDAERAVVWNESERGGQHGIAYIRRQASCLGGGSTEMARNIISERILRMPREYAADRDTAFSDVRRSRNV</sequence>
<dbReference type="InterPro" id="IPR037069">
    <property type="entry name" value="AcylCoA_DH/ox_N_sf"/>
</dbReference>
<dbReference type="SUPFAM" id="SSF56645">
    <property type="entry name" value="Acyl-CoA dehydrogenase NM domain-like"/>
    <property type="match status" value="1"/>
</dbReference>
<comment type="similarity">
    <text evidence="2">Belongs to the acyl-CoA dehydrogenase family.</text>
</comment>
<dbReference type="InterPro" id="IPR046373">
    <property type="entry name" value="Acyl-CoA_Oxase/DH_mid-dom_sf"/>
</dbReference>
<feature type="domain" description="Acyl-CoA oxidase/dehydrogenase middle" evidence="7">
    <location>
        <begin position="130"/>
        <end position="210"/>
    </location>
</feature>
<dbReference type="InterPro" id="IPR013786">
    <property type="entry name" value="AcylCoA_DH/ox_N"/>
</dbReference>
<keyword evidence="3" id="KW-0285">Flavoprotein</keyword>
<evidence type="ECO:0000313" key="9">
    <source>
        <dbReference type="EMBL" id="SVA11201.1"/>
    </source>
</evidence>
<dbReference type="Gene3D" id="1.20.140.10">
    <property type="entry name" value="Butyryl-CoA Dehydrogenase, subunit A, domain 3"/>
    <property type="match status" value="1"/>
</dbReference>
<protein>
    <recommendedName>
        <fullName evidence="10">Acyl-CoA dehydrogenase</fullName>
    </recommendedName>
</protein>
<evidence type="ECO:0000259" key="6">
    <source>
        <dbReference type="Pfam" id="PF00441"/>
    </source>
</evidence>
<evidence type="ECO:0000259" key="8">
    <source>
        <dbReference type="Pfam" id="PF02771"/>
    </source>
</evidence>
<feature type="domain" description="Acyl-CoA dehydrogenase/oxidase C-terminal" evidence="6">
    <location>
        <begin position="233"/>
        <end position="389"/>
    </location>
</feature>
<keyword evidence="5" id="KW-0560">Oxidoreductase</keyword>
<dbReference type="InterPro" id="IPR009075">
    <property type="entry name" value="AcylCo_DH/oxidase_C"/>
</dbReference>
<comment type="cofactor">
    <cofactor evidence="1">
        <name>FAD</name>
        <dbReference type="ChEBI" id="CHEBI:57692"/>
    </cofactor>
</comment>
<name>A0A381T6M7_9ZZZZ</name>
<dbReference type="Gene3D" id="1.10.540.10">
    <property type="entry name" value="Acyl-CoA dehydrogenase/oxidase, N-terminal domain"/>
    <property type="match status" value="1"/>
</dbReference>
<evidence type="ECO:0000256" key="1">
    <source>
        <dbReference type="ARBA" id="ARBA00001974"/>
    </source>
</evidence>